<proteinExistence type="predicted"/>
<dbReference type="EMBL" id="AVBF01000045">
    <property type="protein sequence ID" value="KGP71871.1"/>
    <property type="molecule type" value="Genomic_DNA"/>
</dbReference>
<protein>
    <submittedName>
        <fullName evidence="2">Uncharacterized protein</fullName>
    </submittedName>
</protein>
<evidence type="ECO:0000256" key="1">
    <source>
        <dbReference type="SAM" id="MobiDB-lite"/>
    </source>
</evidence>
<sequence length="74" mass="8639">MRDPTERRSRTRRLACSSAESEPFHRSPFLIKGTGPASPVIKNYGVYMEEHKTILLLYQQKTLTQPVKKEKQFM</sequence>
<evidence type="ECO:0000313" key="3">
    <source>
        <dbReference type="Proteomes" id="UP000030147"/>
    </source>
</evidence>
<feature type="region of interest" description="Disordered" evidence="1">
    <location>
        <begin position="1"/>
        <end position="23"/>
    </location>
</feature>
<dbReference type="STRING" id="1385514.N782_15925"/>
<reference evidence="2 3" key="1">
    <citation type="journal article" date="2015" name="Stand. Genomic Sci.">
        <title>High quality draft genome sequence of the moderately halophilic bacterium Pontibacillus yanchengensis Y32(T) and comparison among Pontibacillus genomes.</title>
        <authorList>
            <person name="Huang J."/>
            <person name="Qiao Z.X."/>
            <person name="Tang J.W."/>
            <person name="Wang G."/>
        </authorList>
    </citation>
    <scope>NUCLEOTIDE SEQUENCE [LARGE SCALE GENOMIC DNA]</scope>
    <source>
        <strain evidence="2 3">Y32</strain>
    </source>
</reference>
<accession>A0A0A2TCU0</accession>
<evidence type="ECO:0000313" key="2">
    <source>
        <dbReference type="EMBL" id="KGP71871.1"/>
    </source>
</evidence>
<dbReference type="AlphaFoldDB" id="A0A0A2TCU0"/>
<keyword evidence="3" id="KW-1185">Reference proteome</keyword>
<comment type="caution">
    <text evidence="2">The sequence shown here is derived from an EMBL/GenBank/DDBJ whole genome shotgun (WGS) entry which is preliminary data.</text>
</comment>
<gene>
    <name evidence="2" type="ORF">N782_15925</name>
</gene>
<organism evidence="2 3">
    <name type="scientific">Pontibacillus yanchengensis Y32</name>
    <dbReference type="NCBI Taxonomy" id="1385514"/>
    <lineage>
        <taxon>Bacteria</taxon>
        <taxon>Bacillati</taxon>
        <taxon>Bacillota</taxon>
        <taxon>Bacilli</taxon>
        <taxon>Bacillales</taxon>
        <taxon>Bacillaceae</taxon>
        <taxon>Pontibacillus</taxon>
    </lineage>
</organism>
<dbReference type="Proteomes" id="UP000030147">
    <property type="component" value="Unassembled WGS sequence"/>
</dbReference>
<name>A0A0A2TCU0_9BACI</name>